<evidence type="ECO:0000259" key="7">
    <source>
        <dbReference type="PROSITE" id="PS50983"/>
    </source>
</evidence>
<dbReference type="AlphaFoldDB" id="A0A420WSQ4"/>
<evidence type="ECO:0000256" key="6">
    <source>
        <dbReference type="SAM" id="SignalP"/>
    </source>
</evidence>
<organism evidence="8 9">
    <name type="scientific">Kushneria sinocarnis</name>
    <dbReference type="NCBI Taxonomy" id="595502"/>
    <lineage>
        <taxon>Bacteria</taxon>
        <taxon>Pseudomonadati</taxon>
        <taxon>Pseudomonadota</taxon>
        <taxon>Gammaproteobacteria</taxon>
        <taxon>Oceanospirillales</taxon>
        <taxon>Halomonadaceae</taxon>
        <taxon>Kushneria</taxon>
    </lineage>
</organism>
<dbReference type="PROSITE" id="PS50983">
    <property type="entry name" value="FE_B12_PBP"/>
    <property type="match status" value="1"/>
</dbReference>
<reference evidence="8 9" key="1">
    <citation type="submission" date="2018-10" db="EMBL/GenBank/DDBJ databases">
        <title>Genomic Encyclopedia of Type Strains, Phase IV (KMG-IV): sequencing the most valuable type-strain genomes for metagenomic binning, comparative biology and taxonomic classification.</title>
        <authorList>
            <person name="Goeker M."/>
        </authorList>
    </citation>
    <scope>NUCLEOTIDE SEQUENCE [LARGE SCALE GENOMIC DNA]</scope>
    <source>
        <strain evidence="8 9">DSM 23229</strain>
    </source>
</reference>
<evidence type="ECO:0000256" key="2">
    <source>
        <dbReference type="ARBA" id="ARBA00008814"/>
    </source>
</evidence>
<dbReference type="InterPro" id="IPR051313">
    <property type="entry name" value="Bact_iron-sidero_bind"/>
</dbReference>
<dbReference type="RefSeq" id="WP_245977875.1">
    <property type="nucleotide sequence ID" value="NZ_RBIN01000011.1"/>
</dbReference>
<comment type="subcellular location">
    <subcellularLocation>
        <location evidence="1">Cell envelope</location>
    </subcellularLocation>
</comment>
<evidence type="ECO:0000313" key="9">
    <source>
        <dbReference type="Proteomes" id="UP000281975"/>
    </source>
</evidence>
<sequence length="309" mass="32352">MRSSLKFPFKCSLLLGAGLCLAVTAAVAQARTVATAHGEIDIDGRPERVVTLYEGALDAALVAGVTPLGAVATRGGKGVAAYLQSQAGDVAIVGTARETNIEAVAALGPDLILAAPSLSDEQYQLLSRLAPTIVPADTGFRPDAWKEQARLYARALDREAPVSAAIEAVEQRADALAEQQPAGETTATLARWMPHGPMIMSTRLFSTGLLAASGYAVRDGGAVREGRPHSDPLSLENLARIDSDRLFLATLNDDGDKALAAARRSPAFERLQVVDDGHVVAVDGQLWTSASGPLAAQRVLDDIEQALAQ</sequence>
<feature type="domain" description="Fe/B12 periplasmic-binding" evidence="7">
    <location>
        <begin position="48"/>
        <end position="309"/>
    </location>
</feature>
<evidence type="ECO:0000256" key="4">
    <source>
        <dbReference type="ARBA" id="ARBA00022496"/>
    </source>
</evidence>
<feature type="signal peptide" evidence="6">
    <location>
        <begin position="1"/>
        <end position="30"/>
    </location>
</feature>
<dbReference type="SUPFAM" id="SSF53807">
    <property type="entry name" value="Helical backbone' metal receptor"/>
    <property type="match status" value="1"/>
</dbReference>
<gene>
    <name evidence="8" type="ORF">C7446_3140</name>
</gene>
<dbReference type="GO" id="GO:1901678">
    <property type="term" value="P:iron coordination entity transport"/>
    <property type="evidence" value="ECO:0007669"/>
    <property type="project" value="UniProtKB-ARBA"/>
</dbReference>
<proteinExistence type="inferred from homology"/>
<comment type="caution">
    <text evidence="8">The sequence shown here is derived from an EMBL/GenBank/DDBJ whole genome shotgun (WGS) entry which is preliminary data.</text>
</comment>
<keyword evidence="4" id="KW-0406">Ion transport</keyword>
<evidence type="ECO:0000256" key="3">
    <source>
        <dbReference type="ARBA" id="ARBA00022448"/>
    </source>
</evidence>
<evidence type="ECO:0000313" key="8">
    <source>
        <dbReference type="EMBL" id="RKQ95762.1"/>
    </source>
</evidence>
<dbReference type="EMBL" id="RBIN01000011">
    <property type="protein sequence ID" value="RKQ95762.1"/>
    <property type="molecule type" value="Genomic_DNA"/>
</dbReference>
<keyword evidence="4" id="KW-0410">Iron transport</keyword>
<keyword evidence="9" id="KW-1185">Reference proteome</keyword>
<dbReference type="CDD" id="cd01146">
    <property type="entry name" value="FhuD"/>
    <property type="match status" value="1"/>
</dbReference>
<keyword evidence="3" id="KW-0813">Transport</keyword>
<evidence type="ECO:0000256" key="1">
    <source>
        <dbReference type="ARBA" id="ARBA00004196"/>
    </source>
</evidence>
<evidence type="ECO:0000256" key="5">
    <source>
        <dbReference type="ARBA" id="ARBA00022729"/>
    </source>
</evidence>
<dbReference type="Gene3D" id="3.40.50.1980">
    <property type="entry name" value="Nitrogenase molybdenum iron protein domain"/>
    <property type="match status" value="2"/>
</dbReference>
<protein>
    <submittedName>
        <fullName evidence="8">Iron complex transport system substrate-binding protein</fullName>
    </submittedName>
</protein>
<comment type="similarity">
    <text evidence="2">Belongs to the bacterial solute-binding protein 8 family.</text>
</comment>
<dbReference type="InterPro" id="IPR002491">
    <property type="entry name" value="ABC_transptr_periplasmic_BD"/>
</dbReference>
<keyword evidence="5 6" id="KW-0732">Signal</keyword>
<dbReference type="PANTHER" id="PTHR30532:SF1">
    <property type="entry name" value="IRON(3+)-HYDROXAMATE-BINDING PROTEIN FHUD"/>
    <property type="match status" value="1"/>
</dbReference>
<feature type="chain" id="PRO_5019073705" evidence="6">
    <location>
        <begin position="31"/>
        <end position="309"/>
    </location>
</feature>
<dbReference type="Proteomes" id="UP000281975">
    <property type="component" value="Unassembled WGS sequence"/>
</dbReference>
<accession>A0A420WSQ4</accession>
<dbReference type="PANTHER" id="PTHR30532">
    <property type="entry name" value="IRON III DICITRATE-BINDING PERIPLASMIC PROTEIN"/>
    <property type="match status" value="1"/>
</dbReference>
<dbReference type="GO" id="GO:0030288">
    <property type="term" value="C:outer membrane-bounded periplasmic space"/>
    <property type="evidence" value="ECO:0007669"/>
    <property type="project" value="TreeGrafter"/>
</dbReference>
<keyword evidence="4" id="KW-0408">Iron</keyword>
<dbReference type="Pfam" id="PF01497">
    <property type="entry name" value="Peripla_BP_2"/>
    <property type="match status" value="1"/>
</dbReference>
<name>A0A420WSQ4_9GAMM</name>